<dbReference type="Gene3D" id="1.10.150.130">
    <property type="match status" value="1"/>
</dbReference>
<dbReference type="GO" id="GO:0006310">
    <property type="term" value="P:DNA recombination"/>
    <property type="evidence" value="ECO:0007669"/>
    <property type="project" value="UniProtKB-KW"/>
</dbReference>
<dbReference type="EMBL" id="ANIZ01002462">
    <property type="protein sequence ID" value="ETI40362.1"/>
    <property type="molecule type" value="Genomic_DNA"/>
</dbReference>
<dbReference type="PANTHER" id="PTHR34605:SF4">
    <property type="entry name" value="DNA ADENINE METHYLTRANSFERASE"/>
    <property type="match status" value="1"/>
</dbReference>
<dbReference type="InterPro" id="IPR011010">
    <property type="entry name" value="DNA_brk_join_enz"/>
</dbReference>
<sequence>MFAFIFDGYVVIDLSCGFGWGGNQRLVRVQGSNDQLRRLQQLRGQRLYWVRDDDEKFTEWSQINKALGLVWNTSEGTVSIPLCKLLKAERRVYNLLEDGRSTKRDLNSVLGAMRHVSTCFPPARAFYQRLHVGSISMAPFASKTLSGADIDDLVRFGAVLARNDRFNGIPVAQFANIADPDIHVYMDACDDGLCALDPSRREFIRLQFSPDESRASSNSINIRELQIVVLAALVWGPNWRQEDSKAPVHVRLHIDNISAVAWSTRRLSRHPMAQLYNRLLSLTELQYSLLISSEHIPGNFNTMADAGNLHRQTLRRSHRRVESVLLHNSLANTTKSKYSATWRQWCRFSRKMRWSPWIQDDPKSSSRKLRYFTVYLWRFGGNISRKGNQYSTIRSKLSNVLWYQRRFGDTDVAISPRLNMLLKDIKRTSDPVVKKQPVTPAFLRLLYRSLNLNQPRHRLLWGSVLIAYFFLLRRSEYLVVNNKRSFYCLKTKNAFFADAQGSPVPSSRASAVTIGLSGARNDQFGRGAWRTMHPSGDRILCPLMALRHLLKARRELKMAACEYLCLDLDHALKRIAKNVGVPAANYATHSLRSGGATALLQDNVGSLAIKLLGRLKSRCYEDYPRQSASSTAQLAQRMV</sequence>
<protein>
    <recommendedName>
        <fullName evidence="5">Tyr recombinase domain-containing protein</fullName>
    </recommendedName>
</protein>
<evidence type="ECO:0000313" key="3">
    <source>
        <dbReference type="EMBL" id="ETI40362.1"/>
    </source>
</evidence>
<evidence type="ECO:0000256" key="2">
    <source>
        <dbReference type="ARBA" id="ARBA00023172"/>
    </source>
</evidence>
<keyword evidence="2" id="KW-0233">DNA recombination</keyword>
<name>V9EQN9_PHYNI</name>
<dbReference type="AlphaFoldDB" id="V9EQN9"/>
<evidence type="ECO:0000256" key="1">
    <source>
        <dbReference type="ARBA" id="ARBA00023125"/>
    </source>
</evidence>
<dbReference type="Gene3D" id="1.10.443.10">
    <property type="entry name" value="Intergrase catalytic core"/>
    <property type="match status" value="1"/>
</dbReference>
<evidence type="ECO:0008006" key="5">
    <source>
        <dbReference type="Google" id="ProtNLM"/>
    </source>
</evidence>
<keyword evidence="1" id="KW-0238">DNA-binding</keyword>
<keyword evidence="4" id="KW-1185">Reference proteome</keyword>
<dbReference type="InterPro" id="IPR010998">
    <property type="entry name" value="Integrase_recombinase_N"/>
</dbReference>
<dbReference type="PANTHER" id="PTHR34605">
    <property type="entry name" value="PHAGE_INTEGRASE DOMAIN-CONTAINING PROTEIN"/>
    <property type="match status" value="1"/>
</dbReference>
<organism evidence="3 4">
    <name type="scientific">Phytophthora nicotianae P1569</name>
    <dbReference type="NCBI Taxonomy" id="1317065"/>
    <lineage>
        <taxon>Eukaryota</taxon>
        <taxon>Sar</taxon>
        <taxon>Stramenopiles</taxon>
        <taxon>Oomycota</taxon>
        <taxon>Peronosporomycetes</taxon>
        <taxon>Peronosporales</taxon>
        <taxon>Peronosporaceae</taxon>
        <taxon>Phytophthora</taxon>
    </lineage>
</organism>
<dbReference type="Proteomes" id="UP000018721">
    <property type="component" value="Unassembled WGS sequence"/>
</dbReference>
<accession>V9EQN9</accession>
<dbReference type="HOGENOM" id="CLU_019342_0_0_1"/>
<evidence type="ECO:0000313" key="4">
    <source>
        <dbReference type="Proteomes" id="UP000018721"/>
    </source>
</evidence>
<dbReference type="GO" id="GO:0003677">
    <property type="term" value="F:DNA binding"/>
    <property type="evidence" value="ECO:0007669"/>
    <property type="project" value="UniProtKB-KW"/>
</dbReference>
<dbReference type="InterPro" id="IPR052925">
    <property type="entry name" value="Phage_Integrase-like_Recomb"/>
</dbReference>
<dbReference type="InterPro" id="IPR013762">
    <property type="entry name" value="Integrase-like_cat_sf"/>
</dbReference>
<dbReference type="GO" id="GO:0015074">
    <property type="term" value="P:DNA integration"/>
    <property type="evidence" value="ECO:0007669"/>
    <property type="project" value="InterPro"/>
</dbReference>
<comment type="caution">
    <text evidence="3">The sequence shown here is derived from an EMBL/GenBank/DDBJ whole genome shotgun (WGS) entry which is preliminary data.</text>
</comment>
<gene>
    <name evidence="3" type="ORF">F443_14222</name>
</gene>
<dbReference type="eggNOG" id="ENOG502S82T">
    <property type="taxonomic scope" value="Eukaryota"/>
</dbReference>
<dbReference type="SUPFAM" id="SSF56349">
    <property type="entry name" value="DNA breaking-rejoining enzymes"/>
    <property type="match status" value="1"/>
</dbReference>
<reference evidence="3 4" key="1">
    <citation type="submission" date="2013-11" db="EMBL/GenBank/DDBJ databases">
        <title>The Genome Sequence of Phytophthora parasitica P1569.</title>
        <authorList>
            <consortium name="The Broad Institute Genomics Platform"/>
            <person name="Russ C."/>
            <person name="Tyler B."/>
            <person name="Panabieres F."/>
            <person name="Shan W."/>
            <person name="Tripathy S."/>
            <person name="Grunwald N."/>
            <person name="Machado M."/>
            <person name="Johnson C.S."/>
            <person name="Arredondo F."/>
            <person name="Hong C."/>
            <person name="Coffey M."/>
            <person name="Young S.K."/>
            <person name="Zeng Q."/>
            <person name="Gargeya S."/>
            <person name="Fitzgerald M."/>
            <person name="Abouelleil A."/>
            <person name="Alvarado L."/>
            <person name="Chapman S.B."/>
            <person name="Gainer-Dewar J."/>
            <person name="Goldberg J."/>
            <person name="Griggs A."/>
            <person name="Gujja S."/>
            <person name="Hansen M."/>
            <person name="Howarth C."/>
            <person name="Imamovic A."/>
            <person name="Ireland A."/>
            <person name="Larimer J."/>
            <person name="McCowan C."/>
            <person name="Murphy C."/>
            <person name="Pearson M."/>
            <person name="Poon T.W."/>
            <person name="Priest M."/>
            <person name="Roberts A."/>
            <person name="Saif S."/>
            <person name="Shea T."/>
            <person name="Sykes S."/>
            <person name="Wortman J."/>
            <person name="Nusbaum C."/>
            <person name="Birren B."/>
        </authorList>
    </citation>
    <scope>NUCLEOTIDE SEQUENCE [LARGE SCALE GENOMIC DNA]</scope>
    <source>
        <strain evidence="3 4">P1569</strain>
    </source>
</reference>
<proteinExistence type="predicted"/>